<reference evidence="9 10" key="1">
    <citation type="submission" date="2020-08" db="EMBL/GenBank/DDBJ databases">
        <title>Genomic Encyclopedia of Type Strains, Phase IV (KMG-IV): sequencing the most valuable type-strain genomes for metagenomic binning, comparative biology and taxonomic classification.</title>
        <authorList>
            <person name="Goeker M."/>
        </authorList>
    </citation>
    <scope>NUCLEOTIDE SEQUENCE [LARGE SCALE GENOMIC DNA]</scope>
    <source>
        <strain evidence="9 10">DSM 104969</strain>
    </source>
</reference>
<evidence type="ECO:0000256" key="5">
    <source>
        <dbReference type="ARBA" id="ARBA00023237"/>
    </source>
</evidence>
<proteinExistence type="inferred from homology"/>
<evidence type="ECO:0000256" key="6">
    <source>
        <dbReference type="SAM" id="SignalP"/>
    </source>
</evidence>
<dbReference type="PROSITE" id="PS51257">
    <property type="entry name" value="PROKAR_LIPOPROTEIN"/>
    <property type="match status" value="1"/>
</dbReference>
<feature type="domain" description="SusD-like N-terminal" evidence="8">
    <location>
        <begin position="60"/>
        <end position="232"/>
    </location>
</feature>
<dbReference type="Pfam" id="PF07980">
    <property type="entry name" value="SusD_RagB"/>
    <property type="match status" value="1"/>
</dbReference>
<keyword evidence="3 6" id="KW-0732">Signal</keyword>
<evidence type="ECO:0000256" key="1">
    <source>
        <dbReference type="ARBA" id="ARBA00004442"/>
    </source>
</evidence>
<dbReference type="AlphaFoldDB" id="A0A840CL44"/>
<keyword evidence="4" id="KW-0472">Membrane</keyword>
<dbReference type="SUPFAM" id="SSF48452">
    <property type="entry name" value="TPR-like"/>
    <property type="match status" value="1"/>
</dbReference>
<evidence type="ECO:0000259" key="8">
    <source>
        <dbReference type="Pfam" id="PF14322"/>
    </source>
</evidence>
<dbReference type="InterPro" id="IPR033985">
    <property type="entry name" value="SusD-like_N"/>
</dbReference>
<dbReference type="InterPro" id="IPR012944">
    <property type="entry name" value="SusD_RagB_dom"/>
</dbReference>
<evidence type="ECO:0000313" key="10">
    <source>
        <dbReference type="Proteomes" id="UP000555103"/>
    </source>
</evidence>
<name>A0A840CL44_9BACT</name>
<feature type="chain" id="PRO_5032698335" description="SusD family protein" evidence="6">
    <location>
        <begin position="23"/>
        <end position="511"/>
    </location>
</feature>
<keyword evidence="5" id="KW-0998">Cell outer membrane</keyword>
<evidence type="ECO:0000256" key="2">
    <source>
        <dbReference type="ARBA" id="ARBA00006275"/>
    </source>
</evidence>
<dbReference type="Gene3D" id="1.25.40.390">
    <property type="match status" value="1"/>
</dbReference>
<comment type="similarity">
    <text evidence="2">Belongs to the SusD family.</text>
</comment>
<dbReference type="EMBL" id="JACIEP010000009">
    <property type="protein sequence ID" value="MBB4036787.1"/>
    <property type="molecule type" value="Genomic_DNA"/>
</dbReference>
<dbReference type="Pfam" id="PF14322">
    <property type="entry name" value="SusD-like_3"/>
    <property type="match status" value="1"/>
</dbReference>
<evidence type="ECO:0000256" key="4">
    <source>
        <dbReference type="ARBA" id="ARBA00023136"/>
    </source>
</evidence>
<evidence type="ECO:0000259" key="7">
    <source>
        <dbReference type="Pfam" id="PF07980"/>
    </source>
</evidence>
<dbReference type="RefSeq" id="WP_183307682.1">
    <property type="nucleotide sequence ID" value="NZ_JACIEP010000009.1"/>
</dbReference>
<dbReference type="GO" id="GO:0009279">
    <property type="term" value="C:cell outer membrane"/>
    <property type="evidence" value="ECO:0007669"/>
    <property type="project" value="UniProtKB-SubCell"/>
</dbReference>
<evidence type="ECO:0008006" key="11">
    <source>
        <dbReference type="Google" id="ProtNLM"/>
    </source>
</evidence>
<keyword evidence="10" id="KW-1185">Reference proteome</keyword>
<evidence type="ECO:0000256" key="3">
    <source>
        <dbReference type="ARBA" id="ARBA00022729"/>
    </source>
</evidence>
<protein>
    <recommendedName>
        <fullName evidence="11">SusD family protein</fullName>
    </recommendedName>
</protein>
<feature type="signal peptide" evidence="6">
    <location>
        <begin position="1"/>
        <end position="22"/>
    </location>
</feature>
<comment type="caution">
    <text evidence="9">The sequence shown here is derived from an EMBL/GenBank/DDBJ whole genome shotgun (WGS) entry which is preliminary data.</text>
</comment>
<accession>A0A840CL44</accession>
<evidence type="ECO:0000313" key="9">
    <source>
        <dbReference type="EMBL" id="MBB4036787.1"/>
    </source>
</evidence>
<gene>
    <name evidence="9" type="ORF">GGR21_002700</name>
</gene>
<organism evidence="9 10">
    <name type="scientific">Dysgonomonas hofstadii</name>
    <dbReference type="NCBI Taxonomy" id="637886"/>
    <lineage>
        <taxon>Bacteria</taxon>
        <taxon>Pseudomonadati</taxon>
        <taxon>Bacteroidota</taxon>
        <taxon>Bacteroidia</taxon>
        <taxon>Bacteroidales</taxon>
        <taxon>Dysgonomonadaceae</taxon>
        <taxon>Dysgonomonas</taxon>
    </lineage>
</organism>
<dbReference type="Proteomes" id="UP000555103">
    <property type="component" value="Unassembled WGS sequence"/>
</dbReference>
<sequence length="511" mass="57609">MKQIIKYIFAGILSISSFTACDLDTNPTTSVNSGAVFNTTNDAEKVIIGAWSYLMETFNSYANPGYGAMLRANDAMSSDVVVNTRYGFRDHYTFTAIYGKGGTNTLSWLLAYRIINNVNGVIKYIDGSTGSQEEKNRIKGQAYALRGFMYLHLASSYSFAIDKDPDAVCAPIYTEPSDASTEGKPAASVSEVYAQSISDLEEALKLIPANYSRTSKYKVDTQVVLGLLSRAALYSRDWEKAEDYSDQLLALNDYLMGESEYKSGFNSVDNKEWIWGHPQTADQSDASYQFHYLDVTTNGSYYFSFNADPYFRDYFNDGDYRKDLIFWATDPGKDPASEAFVWMRYAKFKFREDFTGDIVLMRTSEIYLINAEAKARLNDAGAITILNDLKSARGATTVSGLTGQDLLDAIWLERRKELFGEGFGLIDIIRNQQNVVRENYPQTPKIDYTYKDGNGAEQTVAITPQGHRIFNFPDKSEFVVNSKYYLYRIPDSEELANTNIYSVHPKLSIYN</sequence>
<dbReference type="CDD" id="cd08977">
    <property type="entry name" value="SusD"/>
    <property type="match status" value="1"/>
</dbReference>
<feature type="domain" description="RagB/SusD" evidence="7">
    <location>
        <begin position="355"/>
        <end position="501"/>
    </location>
</feature>
<comment type="subcellular location">
    <subcellularLocation>
        <location evidence="1">Cell outer membrane</location>
    </subcellularLocation>
</comment>
<dbReference type="InterPro" id="IPR011990">
    <property type="entry name" value="TPR-like_helical_dom_sf"/>
</dbReference>